<dbReference type="InterPro" id="IPR005352">
    <property type="entry name" value="Erg28"/>
</dbReference>
<gene>
    <name evidence="2" type="ORF">BU23DRAFT_129586</name>
    <name evidence="3" type="ORF">BU23DRAFT_129592</name>
</gene>
<evidence type="ECO:0000256" key="1">
    <source>
        <dbReference type="SAM" id="Phobius"/>
    </source>
</evidence>
<feature type="transmembrane region" description="Helical" evidence="1">
    <location>
        <begin position="33"/>
        <end position="53"/>
    </location>
</feature>
<keyword evidence="4" id="KW-1185">Reference proteome</keyword>
<keyword evidence="1" id="KW-0472">Membrane</keyword>
<evidence type="ECO:0000313" key="3">
    <source>
        <dbReference type="EMBL" id="KAF1973748.1"/>
    </source>
</evidence>
<dbReference type="AlphaFoldDB" id="A0A6A5VK26"/>
<dbReference type="OrthoDB" id="3788275at2759"/>
<keyword evidence="1" id="KW-1133">Transmembrane helix</keyword>
<evidence type="ECO:0000313" key="4">
    <source>
        <dbReference type="Proteomes" id="UP000800036"/>
    </source>
</evidence>
<protein>
    <submittedName>
        <fullName evidence="2">Uncharacterized protein</fullName>
    </submittedName>
</protein>
<dbReference type="Pfam" id="PF03694">
    <property type="entry name" value="Erg28"/>
    <property type="match status" value="1"/>
</dbReference>
<accession>A0A6A5VK26</accession>
<name>A0A6A5VK26_9PLEO</name>
<proteinExistence type="predicted"/>
<sequence>MNAVINNNPIHLVQKALFDMESSTHTHYSHTLLQYYVLFTSLLGLLGYISLNLSPAAIRDNYTPSHRARFTPLAARSLGAWFFLCMVLRCGAWVFWGEKGWYDTCMVSLAVPLMHYTVEKAVFGSVGWRQVFLAYGIDGGGLVWMWMVRREVLGL</sequence>
<reference evidence="2" key="1">
    <citation type="journal article" date="2020" name="Stud. Mycol.">
        <title>101 Dothideomycetes genomes: a test case for predicting lifestyles and emergence of pathogens.</title>
        <authorList>
            <person name="Haridas S."/>
            <person name="Albert R."/>
            <person name="Binder M."/>
            <person name="Bloem J."/>
            <person name="Labutti K."/>
            <person name="Salamov A."/>
            <person name="Andreopoulos B."/>
            <person name="Baker S."/>
            <person name="Barry K."/>
            <person name="Bills G."/>
            <person name="Bluhm B."/>
            <person name="Cannon C."/>
            <person name="Castanera R."/>
            <person name="Culley D."/>
            <person name="Daum C."/>
            <person name="Ezra D."/>
            <person name="Gonzalez J."/>
            <person name="Henrissat B."/>
            <person name="Kuo A."/>
            <person name="Liang C."/>
            <person name="Lipzen A."/>
            <person name="Lutzoni F."/>
            <person name="Magnuson J."/>
            <person name="Mondo S."/>
            <person name="Nolan M."/>
            <person name="Ohm R."/>
            <person name="Pangilinan J."/>
            <person name="Park H.-J."/>
            <person name="Ramirez L."/>
            <person name="Alfaro M."/>
            <person name="Sun H."/>
            <person name="Tritt A."/>
            <person name="Yoshinaga Y."/>
            <person name="Zwiers L.-H."/>
            <person name="Turgeon B."/>
            <person name="Goodwin S."/>
            <person name="Spatafora J."/>
            <person name="Crous P."/>
            <person name="Grigoriev I."/>
        </authorList>
    </citation>
    <scope>NUCLEOTIDE SEQUENCE</scope>
    <source>
        <strain evidence="2">CBS 107.79</strain>
    </source>
</reference>
<keyword evidence="1" id="KW-0812">Transmembrane</keyword>
<feature type="transmembrane region" description="Helical" evidence="1">
    <location>
        <begin position="130"/>
        <end position="147"/>
    </location>
</feature>
<evidence type="ECO:0000313" key="2">
    <source>
        <dbReference type="EMBL" id="KAF1973747.1"/>
    </source>
</evidence>
<dbReference type="GO" id="GO:0016020">
    <property type="term" value="C:membrane"/>
    <property type="evidence" value="ECO:0007669"/>
    <property type="project" value="InterPro"/>
</dbReference>
<dbReference type="EMBL" id="ML976679">
    <property type="protein sequence ID" value="KAF1973747.1"/>
    <property type="molecule type" value="Genomic_DNA"/>
</dbReference>
<dbReference type="EMBL" id="ML976679">
    <property type="protein sequence ID" value="KAF1973748.1"/>
    <property type="molecule type" value="Genomic_DNA"/>
</dbReference>
<feature type="transmembrane region" description="Helical" evidence="1">
    <location>
        <begin position="73"/>
        <end position="95"/>
    </location>
</feature>
<organism evidence="2 4">
    <name type="scientific">Bimuria novae-zelandiae CBS 107.79</name>
    <dbReference type="NCBI Taxonomy" id="1447943"/>
    <lineage>
        <taxon>Eukaryota</taxon>
        <taxon>Fungi</taxon>
        <taxon>Dikarya</taxon>
        <taxon>Ascomycota</taxon>
        <taxon>Pezizomycotina</taxon>
        <taxon>Dothideomycetes</taxon>
        <taxon>Pleosporomycetidae</taxon>
        <taxon>Pleosporales</taxon>
        <taxon>Massarineae</taxon>
        <taxon>Didymosphaeriaceae</taxon>
        <taxon>Bimuria</taxon>
    </lineage>
</organism>
<dbReference type="Proteomes" id="UP000800036">
    <property type="component" value="Unassembled WGS sequence"/>
</dbReference>